<evidence type="ECO:0000256" key="5">
    <source>
        <dbReference type="ARBA" id="ARBA00022989"/>
    </source>
</evidence>
<comment type="caution">
    <text evidence="9">The sequence shown here is derived from an EMBL/GenBank/DDBJ whole genome shotgun (WGS) entry which is preliminary data.</text>
</comment>
<evidence type="ECO:0000256" key="7">
    <source>
        <dbReference type="RuleBase" id="RU361233"/>
    </source>
</evidence>
<accession>A0A5J9V8W1</accession>
<evidence type="ECO:0000313" key="9">
    <source>
        <dbReference type="EMBL" id="TVU32483.1"/>
    </source>
</evidence>
<dbReference type="Proteomes" id="UP000324897">
    <property type="component" value="Chromosome 1"/>
</dbReference>
<organism evidence="9 10">
    <name type="scientific">Eragrostis curvula</name>
    <name type="common">weeping love grass</name>
    <dbReference type="NCBI Taxonomy" id="38414"/>
    <lineage>
        <taxon>Eukaryota</taxon>
        <taxon>Viridiplantae</taxon>
        <taxon>Streptophyta</taxon>
        <taxon>Embryophyta</taxon>
        <taxon>Tracheophyta</taxon>
        <taxon>Spermatophyta</taxon>
        <taxon>Magnoliopsida</taxon>
        <taxon>Liliopsida</taxon>
        <taxon>Poales</taxon>
        <taxon>Poaceae</taxon>
        <taxon>PACMAD clade</taxon>
        <taxon>Chloridoideae</taxon>
        <taxon>Eragrostideae</taxon>
        <taxon>Eragrostidinae</taxon>
        <taxon>Eragrostis</taxon>
    </lineage>
</organism>
<comment type="similarity">
    <text evidence="2 7">Belongs to the Casparian strip membrane proteins (CASP) family.</text>
</comment>
<evidence type="ECO:0000256" key="6">
    <source>
        <dbReference type="ARBA" id="ARBA00023136"/>
    </source>
</evidence>
<reference evidence="9 10" key="1">
    <citation type="journal article" date="2019" name="Sci. Rep.">
        <title>A high-quality genome of Eragrostis curvula grass provides insights into Poaceae evolution and supports new strategies to enhance forage quality.</title>
        <authorList>
            <person name="Carballo J."/>
            <person name="Santos B.A.C.M."/>
            <person name="Zappacosta D."/>
            <person name="Garbus I."/>
            <person name="Selva J.P."/>
            <person name="Gallo C.A."/>
            <person name="Diaz A."/>
            <person name="Albertini E."/>
            <person name="Caccamo M."/>
            <person name="Echenique V."/>
        </authorList>
    </citation>
    <scope>NUCLEOTIDE SEQUENCE [LARGE SCALE GENOMIC DNA]</scope>
    <source>
        <strain evidence="10">cv. Victoria</strain>
        <tissue evidence="9">Leaf</tissue>
    </source>
</reference>
<sequence>MHVRLPFEISTIPRQACFRHGGDRRTPTMPTLTFHQCTKLFCRVMQSILAAGALAVMVTDADELTPRSPVFEPLCSAAALQLVWSLLGIFDVLLELHPIQFGRSLAALLNAVGDAMLMKVIWAATWAATTLSQDMMLSDDDLSRFEVVMAIARASLAGQLTLLIQYLVNN</sequence>
<dbReference type="EMBL" id="RWGY01000011">
    <property type="protein sequence ID" value="TVU32483.1"/>
    <property type="molecule type" value="Genomic_DNA"/>
</dbReference>
<evidence type="ECO:0000313" key="10">
    <source>
        <dbReference type="Proteomes" id="UP000324897"/>
    </source>
</evidence>
<dbReference type="AlphaFoldDB" id="A0A5J9V8W1"/>
<keyword evidence="5" id="KW-1133">Transmembrane helix</keyword>
<keyword evidence="6" id="KW-0472">Membrane</keyword>
<dbReference type="GO" id="GO:0005886">
    <property type="term" value="C:plasma membrane"/>
    <property type="evidence" value="ECO:0007669"/>
    <property type="project" value="UniProtKB-SubCell"/>
</dbReference>
<proteinExistence type="inferred from homology"/>
<dbReference type="Pfam" id="PF04535">
    <property type="entry name" value="CASP_dom"/>
    <property type="match status" value="1"/>
</dbReference>
<protein>
    <recommendedName>
        <fullName evidence="7">CASP-like protein</fullName>
    </recommendedName>
</protein>
<keyword evidence="3 7" id="KW-1003">Cell membrane</keyword>
<feature type="non-terminal residue" evidence="9">
    <location>
        <position position="1"/>
    </location>
</feature>
<dbReference type="Gramene" id="TVU32483">
    <property type="protein sequence ID" value="TVU32483"/>
    <property type="gene ID" value="EJB05_24214"/>
</dbReference>
<evidence type="ECO:0000259" key="8">
    <source>
        <dbReference type="Pfam" id="PF04535"/>
    </source>
</evidence>
<name>A0A5J9V8W1_9POAL</name>
<comment type="subcellular location">
    <subcellularLocation>
        <location evidence="1 7">Cell membrane</location>
        <topology evidence="1 7">Multi-pass membrane protein</topology>
    </subcellularLocation>
</comment>
<comment type="subunit">
    <text evidence="7">Homodimer and heterodimers.</text>
</comment>
<evidence type="ECO:0000256" key="2">
    <source>
        <dbReference type="ARBA" id="ARBA00007651"/>
    </source>
</evidence>
<evidence type="ECO:0000256" key="4">
    <source>
        <dbReference type="ARBA" id="ARBA00022692"/>
    </source>
</evidence>
<feature type="domain" description="Casparian strip membrane protein" evidence="8">
    <location>
        <begin position="37"/>
        <end position="139"/>
    </location>
</feature>
<gene>
    <name evidence="9" type="ORF">EJB05_24214</name>
</gene>
<keyword evidence="4" id="KW-0812">Transmembrane</keyword>
<evidence type="ECO:0000256" key="1">
    <source>
        <dbReference type="ARBA" id="ARBA00004651"/>
    </source>
</evidence>
<keyword evidence="10" id="KW-1185">Reference proteome</keyword>
<dbReference type="InterPro" id="IPR006702">
    <property type="entry name" value="CASP_dom"/>
</dbReference>
<evidence type="ECO:0000256" key="3">
    <source>
        <dbReference type="ARBA" id="ARBA00022475"/>
    </source>
</evidence>